<feature type="compositionally biased region" description="Pro residues" evidence="2">
    <location>
        <begin position="142"/>
        <end position="233"/>
    </location>
</feature>
<dbReference type="AlphaFoldDB" id="A0A061R483"/>
<evidence type="ECO:0000256" key="2">
    <source>
        <dbReference type="SAM" id="MobiDB-lite"/>
    </source>
</evidence>
<dbReference type="GO" id="GO:0008757">
    <property type="term" value="F:S-adenosylmethionine-dependent methyltransferase activity"/>
    <property type="evidence" value="ECO:0007669"/>
    <property type="project" value="InterPro"/>
</dbReference>
<feature type="region of interest" description="Disordered" evidence="2">
    <location>
        <begin position="83"/>
        <end position="108"/>
    </location>
</feature>
<sequence length="989" mass="109472">MLRRTALNRSRGGARALRRSPLLWSLIPIFFLLGAAILVRRRISMHNPASSTSESSLEKEGGTIMQDPSRHQLVRVSVNRTSAITGFPGDPRHSVVSAAEYSSSKGKEWLDEQKLERASVWEQQRQAAELREELSAWAKAPHSPPPQPPPVPPPPKPPSPPRPPPPPPPPPPEPPSPPSPPLPPSPPPEPPSPPPSPSPPPPPSPPPLPPPPPSPPPSPPPPSPSPPHPPPPPSVCVTDTPCGINAECTPLRRGKYQCKCIAGYRGNPHSSGPDKCRDENTLYLEELFGLNRCWGCKYVPAILGGFQKDSIRRVLDVGTGSCKMLRQLRKLGLEAVGVEAVSFPLEDKCEDLLNDGVVQKAQLDSLPFPDNSFDLVVAAHVLEYLPKDVVSSVMAEIHRVTRLRALVMVRLPDSTRPGLGATVHGVTADTVFPSGWWTEKLAANGLAAMQSRQKMVIAAYKMSKAQGASPQDGIFVVAKEPEPHSVPGRLVLEPLCLACDYMPLIYHIYNPPGGIGALVNLKLYRFGDVAVFSPTACNIIRGMEDTKPSSLKTYTGYQLDPFTMERDCPELVYSGVVTEAPPPAQSLSELADNSLDLVMLMYYLEAMTEQEAREVIREARRVSKRHVFALVMTCGQTTLLGTCDAHQHPWVQNIQPYTWWSKLFSSEGLQQDPLRHIFRERPCLPDETDKRHPDRPLCPPWFQHFRYEGERELKQSNIFALEKVADRPPLSAKPAMAELQSWPSKDEEAEPGMEPAPSQPPPPPTPAFDPRTMRLPATRNGRPPAPRAGTLAKSTGYSWKGVSQLTDREKDYAARLRMRNERREQQHRASAQLGKRPRPEGGAEGLQERLMDKKMEIEGATEEHRQRRAERLDAMERAKKIAQRGTDEELPAEEFLQKHGIQGGSVEAHEKALALEREAAISDEEKLLRAERERLKQLGHTSFDPKSIRAEFGKIQGESKLPRTHLHFQPGGQRPRRGFYNGARGQAAP</sequence>
<dbReference type="Gene3D" id="2.10.25.10">
    <property type="entry name" value="Laminin"/>
    <property type="match status" value="1"/>
</dbReference>
<feature type="domain" description="EGF-like" evidence="4">
    <location>
        <begin position="232"/>
        <end position="271"/>
    </location>
</feature>
<keyword evidence="3" id="KW-0812">Transmembrane</keyword>
<dbReference type="Gene3D" id="3.40.50.150">
    <property type="entry name" value="Vaccinia Virus protein VP39"/>
    <property type="match status" value="1"/>
</dbReference>
<feature type="compositionally biased region" description="Basic and acidic residues" evidence="2">
    <location>
        <begin position="837"/>
        <end position="869"/>
    </location>
</feature>
<evidence type="ECO:0000259" key="4">
    <source>
        <dbReference type="PROSITE" id="PS50026"/>
    </source>
</evidence>
<keyword evidence="3" id="KW-0472">Membrane</keyword>
<reference evidence="5" key="1">
    <citation type="submission" date="2014-05" db="EMBL/GenBank/DDBJ databases">
        <title>The transcriptome of the halophilic microalga Tetraselmis sp. GSL018 isolated from the Great Salt Lake, Utah.</title>
        <authorList>
            <person name="Jinkerson R.E."/>
            <person name="D'Adamo S."/>
            <person name="Posewitz M.C."/>
        </authorList>
    </citation>
    <scope>NUCLEOTIDE SEQUENCE</scope>
    <source>
        <strain evidence="5">GSL018</strain>
    </source>
</reference>
<dbReference type="CDD" id="cd02440">
    <property type="entry name" value="AdoMet_MTases"/>
    <property type="match status" value="1"/>
</dbReference>
<dbReference type="PRINTS" id="PR01217">
    <property type="entry name" value="PRICHEXTENSN"/>
</dbReference>
<comment type="caution">
    <text evidence="1">Lacks conserved residue(s) required for the propagation of feature annotation.</text>
</comment>
<feature type="region of interest" description="Disordered" evidence="2">
    <location>
        <begin position="730"/>
        <end position="869"/>
    </location>
</feature>
<name>A0A061R483_9CHLO</name>
<dbReference type="InterPro" id="IPR029063">
    <property type="entry name" value="SAM-dependent_MTases_sf"/>
</dbReference>
<dbReference type="InterPro" id="IPR044689">
    <property type="entry name" value="CGR2/3"/>
</dbReference>
<gene>
    <name evidence="5" type="ORF">TSPGSL018_15910</name>
</gene>
<feature type="compositionally biased region" description="Pro residues" evidence="2">
    <location>
        <begin position="757"/>
        <end position="767"/>
    </location>
</feature>
<feature type="transmembrane region" description="Helical" evidence="3">
    <location>
        <begin position="21"/>
        <end position="39"/>
    </location>
</feature>
<dbReference type="PANTHER" id="PTHR34208">
    <property type="entry name" value="S-ADENOSYL-L-METHIONINE-DEPENDENT METHYLTRANSFERASE-RELATED"/>
    <property type="match status" value="1"/>
</dbReference>
<dbReference type="PROSITE" id="PS50026">
    <property type="entry name" value="EGF_3"/>
    <property type="match status" value="1"/>
</dbReference>
<keyword evidence="1" id="KW-0245">EGF-like domain</keyword>
<keyword evidence="3" id="KW-1133">Transmembrane helix</keyword>
<protein>
    <recommendedName>
        <fullName evidence="4">EGF-like domain-containing protein</fullName>
    </recommendedName>
</protein>
<feature type="region of interest" description="Disordered" evidence="2">
    <location>
        <begin position="955"/>
        <end position="989"/>
    </location>
</feature>
<evidence type="ECO:0000256" key="3">
    <source>
        <dbReference type="SAM" id="Phobius"/>
    </source>
</evidence>
<proteinExistence type="predicted"/>
<evidence type="ECO:0000313" key="5">
    <source>
        <dbReference type="EMBL" id="JAC65500.1"/>
    </source>
</evidence>
<dbReference type="Pfam" id="PF08241">
    <property type="entry name" value="Methyltransf_11"/>
    <property type="match status" value="1"/>
</dbReference>
<dbReference type="InterPro" id="IPR000742">
    <property type="entry name" value="EGF"/>
</dbReference>
<dbReference type="InterPro" id="IPR013216">
    <property type="entry name" value="Methyltransf_11"/>
</dbReference>
<accession>A0A061R483</accession>
<feature type="compositionally biased region" description="Polar residues" evidence="2">
    <location>
        <begin position="792"/>
        <end position="805"/>
    </location>
</feature>
<organism evidence="5">
    <name type="scientific">Tetraselmis sp. GSL018</name>
    <dbReference type="NCBI Taxonomy" id="582737"/>
    <lineage>
        <taxon>Eukaryota</taxon>
        <taxon>Viridiplantae</taxon>
        <taxon>Chlorophyta</taxon>
        <taxon>core chlorophytes</taxon>
        <taxon>Chlorodendrophyceae</taxon>
        <taxon>Chlorodendrales</taxon>
        <taxon>Chlorodendraceae</taxon>
        <taxon>Tetraselmis</taxon>
    </lineage>
</organism>
<evidence type="ECO:0000256" key="1">
    <source>
        <dbReference type="PROSITE-ProRule" id="PRU00076"/>
    </source>
</evidence>
<dbReference type="PANTHER" id="PTHR34208:SF5">
    <property type="entry name" value="OS01G0144000 PROTEIN"/>
    <property type="match status" value="1"/>
</dbReference>
<feature type="region of interest" description="Disordered" evidence="2">
    <location>
        <begin position="137"/>
        <end position="233"/>
    </location>
</feature>
<dbReference type="EMBL" id="GBEZ01021235">
    <property type="protein sequence ID" value="JAC65500.1"/>
    <property type="molecule type" value="Transcribed_RNA"/>
</dbReference>
<dbReference type="SUPFAM" id="SSF53335">
    <property type="entry name" value="S-adenosyl-L-methionine-dependent methyltransferases"/>
    <property type="match status" value="1"/>
</dbReference>
<feature type="region of interest" description="Disordered" evidence="2">
    <location>
        <begin position="48"/>
        <end position="71"/>
    </location>
</feature>
<feature type="compositionally biased region" description="Basic and acidic residues" evidence="2">
    <location>
        <begin position="806"/>
        <end position="827"/>
    </location>
</feature>
<dbReference type="GO" id="GO:0045488">
    <property type="term" value="P:pectin metabolic process"/>
    <property type="evidence" value="ECO:0007669"/>
    <property type="project" value="InterPro"/>
</dbReference>